<evidence type="ECO:0000313" key="2">
    <source>
        <dbReference type="EMBL" id="QGT80934.1"/>
    </source>
</evidence>
<dbReference type="EMBL" id="CP046441">
    <property type="protein sequence ID" value="QGT80934.1"/>
    <property type="molecule type" value="Genomic_DNA"/>
</dbReference>
<dbReference type="SUPFAM" id="SSF81606">
    <property type="entry name" value="PP2C-like"/>
    <property type="match status" value="1"/>
</dbReference>
<proteinExistence type="predicted"/>
<name>A0AAE6QDS6_9PSED</name>
<dbReference type="InterPro" id="IPR036457">
    <property type="entry name" value="PPM-type-like_dom_sf"/>
</dbReference>
<evidence type="ECO:0000313" key="3">
    <source>
        <dbReference type="Proteomes" id="UP000423413"/>
    </source>
</evidence>
<feature type="domain" description="PPM-type phosphatase" evidence="1">
    <location>
        <begin position="27"/>
        <end position="252"/>
    </location>
</feature>
<accession>A0AAE6QDS6</accession>
<dbReference type="AlphaFoldDB" id="A0AAE6QDS6"/>
<dbReference type="Proteomes" id="UP000423413">
    <property type="component" value="Chromosome"/>
</dbReference>
<sequence length="283" mass="31997">MSIDITTISQTSLSINEDICGYNSHAVWILDGATSISGRRTLINNKQESDASWFVGRFSHDFAKLDTYSDLVTQIKSITQDINAQSSGVWGDWGQQDIPSASFSAAIYDDRNIVLSNLGDCRVLYQLDDGSIQHFGHSNVDALDRDLLEQYKSLAKESPRANHKVIWQQLVDQIRANRLLMNRPDGYWILGPDGSGVDHLQQIRLSYQNQAKILLSTDGLYRLVDTYGQMTDQQFFTRAFEANGLNQLLTQLREIEKNDPEALDYPRVKLQDDASAVLLHINR</sequence>
<dbReference type="Gene3D" id="3.60.40.10">
    <property type="entry name" value="PPM-type phosphatase domain"/>
    <property type="match status" value="1"/>
</dbReference>
<organism evidence="2 3">
    <name type="scientific">Pseudomonas coronafaciens pv. coronafaciens</name>
    <dbReference type="NCBI Taxonomy" id="235275"/>
    <lineage>
        <taxon>Bacteria</taxon>
        <taxon>Pseudomonadati</taxon>
        <taxon>Pseudomonadota</taxon>
        <taxon>Gammaproteobacteria</taxon>
        <taxon>Pseudomonadales</taxon>
        <taxon>Pseudomonadaceae</taxon>
        <taxon>Pseudomonas</taxon>
        <taxon>Pseudomonas coronafaciens</taxon>
    </lineage>
</organism>
<gene>
    <name evidence="2" type="ORF">GMO17_06950</name>
</gene>
<protein>
    <recommendedName>
        <fullName evidence="1">PPM-type phosphatase domain-containing protein</fullName>
    </recommendedName>
</protein>
<evidence type="ECO:0000259" key="1">
    <source>
        <dbReference type="Pfam" id="PF13672"/>
    </source>
</evidence>
<dbReference type="RefSeq" id="WP_191892824.1">
    <property type="nucleotide sequence ID" value="NZ_CP046441.1"/>
</dbReference>
<dbReference type="InterPro" id="IPR001932">
    <property type="entry name" value="PPM-type_phosphatase-like_dom"/>
</dbReference>
<dbReference type="Pfam" id="PF13672">
    <property type="entry name" value="PP2C_2"/>
    <property type="match status" value="1"/>
</dbReference>
<reference evidence="2 3" key="1">
    <citation type="submission" date="2019-11" db="EMBL/GenBank/DDBJ databases">
        <title>Complete genome sequence of Pseudomonas syringae pv. coronafaciens isolate B19001 originated in imported oat cereal.</title>
        <authorList>
            <person name="Kim S.M."/>
            <person name="Lee B.C."/>
            <person name="Seo S.J."/>
            <person name="Lee J.E."/>
            <person name="Choi N.J."/>
            <person name="Park J.H."/>
        </authorList>
    </citation>
    <scope>NUCLEOTIDE SEQUENCE [LARGE SCALE GENOMIC DNA]</scope>
    <source>
        <strain evidence="2 3">B19001</strain>
    </source>
</reference>